<accession>A0ABU9C3P4</accession>
<evidence type="ECO:0000256" key="1">
    <source>
        <dbReference type="SAM" id="Phobius"/>
    </source>
</evidence>
<name>A0ABU9C3P4_9BURK</name>
<keyword evidence="3" id="KW-1185">Reference proteome</keyword>
<protein>
    <submittedName>
        <fullName evidence="2">Type IV pilin protein</fullName>
    </submittedName>
</protein>
<dbReference type="NCBIfam" id="TIGR02532">
    <property type="entry name" value="IV_pilin_GFxxxE"/>
    <property type="match status" value="1"/>
</dbReference>
<dbReference type="SUPFAM" id="SSF54523">
    <property type="entry name" value="Pili subunits"/>
    <property type="match status" value="1"/>
</dbReference>
<feature type="transmembrane region" description="Helical" evidence="1">
    <location>
        <begin position="21"/>
        <end position="40"/>
    </location>
</feature>
<dbReference type="Pfam" id="PF07963">
    <property type="entry name" value="N_methyl"/>
    <property type="match status" value="1"/>
</dbReference>
<dbReference type="Pfam" id="PF16732">
    <property type="entry name" value="ComP_DUS"/>
    <property type="match status" value="1"/>
</dbReference>
<dbReference type="Proteomes" id="UP001379945">
    <property type="component" value="Unassembled WGS sequence"/>
</dbReference>
<sequence>MACLHCRPTKRLIRGFSLLELLAVLAIIGVLGSLALPAYLDHVARARRSDAQAVMMQVVHYLQRFHAAKNSYAGANEAAYLPSSGLMTAPAGSPGSVAHHRLSVVIPADDPHTFLILAEPVVADANCGTLTLSDLGEKGVGATARWAVKDCWR</sequence>
<organism evidence="2 3">
    <name type="scientific">Ideonella margarita</name>
    <dbReference type="NCBI Taxonomy" id="2984191"/>
    <lineage>
        <taxon>Bacteria</taxon>
        <taxon>Pseudomonadati</taxon>
        <taxon>Pseudomonadota</taxon>
        <taxon>Betaproteobacteria</taxon>
        <taxon>Burkholderiales</taxon>
        <taxon>Sphaerotilaceae</taxon>
        <taxon>Ideonella</taxon>
    </lineage>
</organism>
<dbReference type="PANTHER" id="PTHR30093:SF47">
    <property type="entry name" value="TYPE IV PILUS NON-CORE MINOR PILIN PILE"/>
    <property type="match status" value="1"/>
</dbReference>
<dbReference type="PROSITE" id="PS00409">
    <property type="entry name" value="PROKAR_NTER_METHYL"/>
    <property type="match status" value="1"/>
</dbReference>
<dbReference type="RefSeq" id="WP_341398784.1">
    <property type="nucleotide sequence ID" value="NZ_JBBUTI010000005.1"/>
</dbReference>
<keyword evidence="1" id="KW-0812">Transmembrane</keyword>
<gene>
    <name evidence="2" type="ORF">AACH00_09080</name>
</gene>
<dbReference type="InterPro" id="IPR031982">
    <property type="entry name" value="PilE-like"/>
</dbReference>
<evidence type="ECO:0000313" key="3">
    <source>
        <dbReference type="Proteomes" id="UP001379945"/>
    </source>
</evidence>
<dbReference type="InterPro" id="IPR012902">
    <property type="entry name" value="N_methyl_site"/>
</dbReference>
<proteinExistence type="predicted"/>
<keyword evidence="1" id="KW-1133">Transmembrane helix</keyword>
<comment type="caution">
    <text evidence="2">The sequence shown here is derived from an EMBL/GenBank/DDBJ whole genome shotgun (WGS) entry which is preliminary data.</text>
</comment>
<evidence type="ECO:0000313" key="2">
    <source>
        <dbReference type="EMBL" id="MEK8046496.1"/>
    </source>
</evidence>
<dbReference type="PANTHER" id="PTHR30093">
    <property type="entry name" value="GENERAL SECRETION PATHWAY PROTEIN G"/>
    <property type="match status" value="1"/>
</dbReference>
<dbReference type="Gene3D" id="3.30.700.10">
    <property type="entry name" value="Glycoprotein, Type 4 Pilin"/>
    <property type="match status" value="1"/>
</dbReference>
<dbReference type="EMBL" id="JBBUTI010000005">
    <property type="protein sequence ID" value="MEK8046496.1"/>
    <property type="molecule type" value="Genomic_DNA"/>
</dbReference>
<dbReference type="InterPro" id="IPR045584">
    <property type="entry name" value="Pilin-like"/>
</dbReference>
<keyword evidence="1" id="KW-0472">Membrane</keyword>
<reference evidence="2 3" key="1">
    <citation type="submission" date="2024-04" db="EMBL/GenBank/DDBJ databases">
        <title>Novel species of the genus Ideonella isolated from streams.</title>
        <authorList>
            <person name="Lu H."/>
        </authorList>
    </citation>
    <scope>NUCLEOTIDE SEQUENCE [LARGE SCALE GENOMIC DNA]</scope>
    <source>
        <strain evidence="2 3">LYT19W</strain>
    </source>
</reference>